<comment type="pathway">
    <text evidence="2">Antibiotic biosynthesis.</text>
</comment>
<dbReference type="InterPro" id="IPR036736">
    <property type="entry name" value="ACP-like_sf"/>
</dbReference>
<feature type="domain" description="PKS/mFAS DH" evidence="13">
    <location>
        <begin position="754"/>
        <end position="1024"/>
    </location>
</feature>
<dbReference type="PANTHER" id="PTHR43775">
    <property type="entry name" value="FATTY ACID SYNTHASE"/>
    <property type="match status" value="1"/>
</dbReference>
<dbReference type="Pfam" id="PF21089">
    <property type="entry name" value="PKS_DH_N"/>
    <property type="match status" value="1"/>
</dbReference>
<dbReference type="InterPro" id="IPR009081">
    <property type="entry name" value="PP-bd_ACP"/>
</dbReference>
<feature type="region of interest" description="C-terminal hotdog fold" evidence="9">
    <location>
        <begin position="889"/>
        <end position="1024"/>
    </location>
</feature>
<evidence type="ECO:0000256" key="8">
    <source>
        <dbReference type="ARBA" id="ARBA00023315"/>
    </source>
</evidence>
<organism evidence="14 15">
    <name type="scientific">Streptomyces minutiscleroticus</name>
    <dbReference type="NCBI Taxonomy" id="68238"/>
    <lineage>
        <taxon>Bacteria</taxon>
        <taxon>Bacillati</taxon>
        <taxon>Actinomycetota</taxon>
        <taxon>Actinomycetes</taxon>
        <taxon>Kitasatosporales</taxon>
        <taxon>Streptomycetaceae</taxon>
        <taxon>Streptomyces</taxon>
    </lineage>
</organism>
<feature type="region of interest" description="Disordered" evidence="10">
    <location>
        <begin position="1416"/>
        <end position="1443"/>
    </location>
</feature>
<dbReference type="SUPFAM" id="SSF50129">
    <property type="entry name" value="GroES-like"/>
    <property type="match status" value="1"/>
</dbReference>
<dbReference type="GO" id="GO:0031177">
    <property type="term" value="F:phosphopantetheine binding"/>
    <property type="evidence" value="ECO:0007669"/>
    <property type="project" value="InterPro"/>
</dbReference>
<dbReference type="Gene3D" id="3.90.180.10">
    <property type="entry name" value="Medium-chain alcohol dehydrogenases, catalytic domain"/>
    <property type="match status" value="1"/>
</dbReference>
<reference evidence="14" key="2">
    <citation type="submission" date="2020-09" db="EMBL/GenBank/DDBJ databases">
        <authorList>
            <person name="Sun Q."/>
            <person name="Ohkuma M."/>
        </authorList>
    </citation>
    <scope>NUCLEOTIDE SEQUENCE</scope>
    <source>
        <strain evidence="14">JCM 4790</strain>
    </source>
</reference>
<dbReference type="InterPro" id="IPR057326">
    <property type="entry name" value="KR_dom"/>
</dbReference>
<evidence type="ECO:0000313" key="15">
    <source>
        <dbReference type="Proteomes" id="UP000619244"/>
    </source>
</evidence>
<dbReference type="Pfam" id="PF00550">
    <property type="entry name" value="PP-binding"/>
    <property type="match status" value="1"/>
</dbReference>
<feature type="domain" description="Carrier" evidence="11">
    <location>
        <begin position="1740"/>
        <end position="1815"/>
    </location>
</feature>
<dbReference type="InterPro" id="IPR011032">
    <property type="entry name" value="GroES-like_sf"/>
</dbReference>
<dbReference type="InterPro" id="IPR014030">
    <property type="entry name" value="Ketoacyl_synth_N"/>
</dbReference>
<dbReference type="InterPro" id="IPR020843">
    <property type="entry name" value="ER"/>
</dbReference>
<dbReference type="GO" id="GO:0004312">
    <property type="term" value="F:fatty acid synthase activity"/>
    <property type="evidence" value="ECO:0007669"/>
    <property type="project" value="TreeGrafter"/>
</dbReference>
<dbReference type="InterPro" id="IPR020807">
    <property type="entry name" value="PKS_DH"/>
</dbReference>
<evidence type="ECO:0000313" key="14">
    <source>
        <dbReference type="EMBL" id="GGY11425.1"/>
    </source>
</evidence>
<evidence type="ECO:0000259" key="13">
    <source>
        <dbReference type="PROSITE" id="PS52019"/>
    </source>
</evidence>
<dbReference type="CDD" id="cd00833">
    <property type="entry name" value="PKS"/>
    <property type="match status" value="1"/>
</dbReference>
<evidence type="ECO:0000259" key="11">
    <source>
        <dbReference type="PROSITE" id="PS50075"/>
    </source>
</evidence>
<keyword evidence="3" id="KW-0596">Phosphopantetheine</keyword>
<dbReference type="InterPro" id="IPR015083">
    <property type="entry name" value="NorB/c/GfsB-D-like_docking"/>
</dbReference>
<dbReference type="Gene3D" id="3.40.47.10">
    <property type="match status" value="1"/>
</dbReference>
<dbReference type="Pfam" id="PF14765">
    <property type="entry name" value="PS-DH"/>
    <property type="match status" value="1"/>
</dbReference>
<dbReference type="InterPro" id="IPR055123">
    <property type="entry name" value="SpnB-like_Rossmann"/>
</dbReference>
<dbReference type="InterPro" id="IPR032821">
    <property type="entry name" value="PKS_assoc"/>
</dbReference>
<dbReference type="SMART" id="SM00823">
    <property type="entry name" value="PKS_PP"/>
    <property type="match status" value="1"/>
</dbReference>
<dbReference type="SMART" id="SM01294">
    <property type="entry name" value="PKS_PP_betabranch"/>
    <property type="match status" value="1"/>
</dbReference>
<dbReference type="InterPro" id="IPR049551">
    <property type="entry name" value="PKS_DH_C"/>
</dbReference>
<dbReference type="InterPro" id="IPR020841">
    <property type="entry name" value="PKS_Beta-ketoAc_synthase_dom"/>
</dbReference>
<protein>
    <recommendedName>
        <fullName evidence="16">Polyketide synthase</fullName>
    </recommendedName>
</protein>
<dbReference type="Gene3D" id="3.40.50.720">
    <property type="entry name" value="NAD(P)-binding Rossmann-like Domain"/>
    <property type="match status" value="1"/>
</dbReference>
<name>A0A918P0I0_9ACTN</name>
<evidence type="ECO:0000256" key="2">
    <source>
        <dbReference type="ARBA" id="ARBA00004792"/>
    </source>
</evidence>
<dbReference type="Pfam" id="PF16197">
    <property type="entry name" value="KAsynt_C_assoc"/>
    <property type="match status" value="1"/>
</dbReference>
<evidence type="ECO:0000256" key="3">
    <source>
        <dbReference type="ARBA" id="ARBA00022450"/>
    </source>
</evidence>
<feature type="region of interest" description="N-terminal hotdog fold" evidence="9">
    <location>
        <begin position="754"/>
        <end position="878"/>
    </location>
</feature>
<evidence type="ECO:0000256" key="10">
    <source>
        <dbReference type="SAM" id="MobiDB-lite"/>
    </source>
</evidence>
<dbReference type="GO" id="GO:0006633">
    <property type="term" value="P:fatty acid biosynthetic process"/>
    <property type="evidence" value="ECO:0007669"/>
    <property type="project" value="InterPro"/>
</dbReference>
<dbReference type="CDD" id="cd08956">
    <property type="entry name" value="KR_3_FAS_SDR_x"/>
    <property type="match status" value="1"/>
</dbReference>
<dbReference type="InterPro" id="IPR013968">
    <property type="entry name" value="PKS_KR"/>
</dbReference>
<evidence type="ECO:0008006" key="16">
    <source>
        <dbReference type="Google" id="ProtNLM"/>
    </source>
</evidence>
<keyword evidence="5" id="KW-0808">Transferase</keyword>
<dbReference type="InterPro" id="IPR050091">
    <property type="entry name" value="PKS_NRPS_Biosynth_Enz"/>
</dbReference>
<dbReference type="InterPro" id="IPR001227">
    <property type="entry name" value="Ac_transferase_dom_sf"/>
</dbReference>
<dbReference type="SUPFAM" id="SSF52151">
    <property type="entry name" value="FabD/lysophospholipase-like"/>
    <property type="match status" value="1"/>
</dbReference>
<dbReference type="PROSITE" id="PS52019">
    <property type="entry name" value="PKS_MFAS_DH"/>
    <property type="match status" value="1"/>
</dbReference>
<dbReference type="Pfam" id="PF22953">
    <property type="entry name" value="SpnB_Rossmann"/>
    <property type="match status" value="1"/>
</dbReference>
<dbReference type="Pfam" id="PF00109">
    <property type="entry name" value="ketoacyl-synt"/>
    <property type="match status" value="1"/>
</dbReference>
<evidence type="ECO:0000259" key="12">
    <source>
        <dbReference type="PROSITE" id="PS52004"/>
    </source>
</evidence>
<sequence length="1899" mass="196964">MNMASDSELLGYLKKVSSELHETRERLRATEEKATEPIAVVGMSCRFPGGVADADDLWQVVDEGRDVIGDFPADRGWDLEAVYDPDPARPDTSYVRTGGFLADAPGFDAEFFGMSPREALATDPQQRLLLETSWELFEGLGSDPDTLRGSRTGVFVGLGAQDYVTAAAQSAEEVRGHLATGNALSVASGRIAYTFGLEGPALTVDTACSSSLVALHLAVQSLRKGECTLALAGGATVIASPLVFVEFSRQRGLAPDGRCKPFAAAADGTGWAEGIGMIAVERLSDARRNGHPVLALIRGSAINSDGASNGLTAPNGPAQQRVIRQALTDARLSPGQVDVVEAHGTGTALGDPVEAQALLATYGQRPEGRPLWLGSLKSNFGHTQAAAGMAGLIKMVQAMRHGRLPRTLHVDRPTPHVDWSAGDIRLLTEAQPWPADGRTRRAAISSFGISGTNAHVIVEEPPAQESPDATPGTALGAGPVAWVVSARTAAALREQCARVAQSVAAQTRSGATAVDVAAALAGRATRFAHRAVVLGDDAHTLAAELRTAPRTGSVQEPAAVTLRLVCDGPVDVADLRARGEGLPAFAAALEEVTVELAAATGHEVAGLLGPTTPARLVSVAGCLALARMWRRHGVEPVAFCGTGYGALAAAHLAGDLTLAEALAEDTPLPEPAVGKGEVLETGFDARSPLGPAEFLAELARLWTTGVPVDWRRVHAGTPARPIALPPYPFQHTRYWPDEVTAGDVASAGLEPAGHPLLGALTTAVDGTALSASGRLSLSAQPWLAEHVVGGRVFLPGTAFVELALHLGRLTGAASVGELLLQSPLVLDAGGARLLRAEVGEPDEQGGRAVAVYSRADDAAADTWTTHATGTLTAAAAPAPARTPWPAPDARPVDLSGLYDRLSDAGLDYGPRFRGLTAAWSAGDVLYARIQLPEEAHVQALRFGLHPALFDAALHTLALRGGDGGRLPFLWEGVTLHSTGATALWVRLSGGTDGPATLELADADGAPVATVDGLTVRPIAAVDTAGSAVRDNLFHLEWVPAGDASGPEHRRWTVVGGTDVPARWRDAVPVLRAAGSVGEALDAGEPAGEAVVVWWPAAEGEPSEAAHEGTRRALDLVQRWLSDERAGNGRLVVLTRGAVAATPRELPDPAQAAVWGLLRSAQSEHPGRFVLVDLDGREASAAALPFVLAHGEAQYTVRDGEVLVPRLLGVRPGAPREDTPRTAEGDEVLVALRAVTSAGAAGVVLAAGPDATGLQPGDRVLTCGSVTADARTVLAGAEDRRAVPDGWSYGRAAAAAAYLRAAGVLAGASKGRPLLVHDAATPAELAVVALARHRGIEVFATAPPAARGPLRALGLDAAHLASSRTAEFGRAFAETLGEHRIGLVVTRGAEPGDAVGGTRAVAVPDTLLGEGALAVDPRTATRGPLPEALTDLPELPHPGPGQDSPLEECRVRTLTADWDPQGTVLITGGTGGLGLRVARHLVADRGMRRLLLLSRRGTDAPGAAQACAELAALGAEVQVHAADVTDPATVTEVLASVPAAHPLTAVVHAAGVIDDGVIGTLTPERLATVLRPKADAAWALHEATRDLDLAGFVLFSSAAGVLGAPGQGNYAAANAFLDALAQHRRATGLPAVSLAWGLWQESSELTAGLTDADVRRMERAGLGLLPTRQGLGLFDVATTTETAASLVAAPLDLRTLRSRAGQPGFPPLLNRLAGKQDSPGTGQAPALPAELAGLSEADRRIRLLATVRRLAAAVLGYGSSGAVAPDQAFTALGLDSLGAVELRARLTEATGLTLPATLVFDFPTPAALADRLLELVEPAEVVSPVHTEIDKLGELLSAQEPDDAERRRITARLEALLWRWTDGHEHTAAQRSPGDDFDDVFEGDSDDDIFALVDRELGMD</sequence>
<dbReference type="SMART" id="SM00826">
    <property type="entry name" value="PKS_DH"/>
    <property type="match status" value="1"/>
</dbReference>
<dbReference type="InterPro" id="IPR049552">
    <property type="entry name" value="PKS_DH_N"/>
</dbReference>
<dbReference type="GO" id="GO:0016491">
    <property type="term" value="F:oxidoreductase activity"/>
    <property type="evidence" value="ECO:0007669"/>
    <property type="project" value="InterPro"/>
</dbReference>
<dbReference type="Proteomes" id="UP000619244">
    <property type="component" value="Unassembled WGS sequence"/>
</dbReference>
<dbReference type="InterPro" id="IPR014031">
    <property type="entry name" value="Ketoacyl_synth_C"/>
</dbReference>
<comment type="cofactor">
    <cofactor evidence="1">
        <name>pantetheine 4'-phosphate</name>
        <dbReference type="ChEBI" id="CHEBI:47942"/>
    </cofactor>
</comment>
<dbReference type="PROSITE" id="PS00012">
    <property type="entry name" value="PHOSPHOPANTETHEINE"/>
    <property type="match status" value="1"/>
</dbReference>
<dbReference type="PANTHER" id="PTHR43775:SF51">
    <property type="entry name" value="INACTIVE PHENOLPHTHIOCEROL SYNTHESIS POLYKETIDE SYNTHASE TYPE I PKS1-RELATED"/>
    <property type="match status" value="1"/>
</dbReference>
<dbReference type="Gene3D" id="3.40.50.11460">
    <property type="match status" value="1"/>
</dbReference>
<dbReference type="SMART" id="SM00825">
    <property type="entry name" value="PKS_KS"/>
    <property type="match status" value="1"/>
</dbReference>
<evidence type="ECO:0000256" key="6">
    <source>
        <dbReference type="ARBA" id="ARBA00023194"/>
    </source>
</evidence>
<dbReference type="InterPro" id="IPR049900">
    <property type="entry name" value="PKS_mFAS_DH"/>
</dbReference>
<dbReference type="Gene3D" id="3.10.129.110">
    <property type="entry name" value="Polyketide synthase dehydratase"/>
    <property type="match status" value="1"/>
</dbReference>
<evidence type="ECO:0000256" key="9">
    <source>
        <dbReference type="PROSITE-ProRule" id="PRU01363"/>
    </source>
</evidence>
<evidence type="ECO:0000256" key="5">
    <source>
        <dbReference type="ARBA" id="ARBA00022679"/>
    </source>
</evidence>
<dbReference type="FunFam" id="3.40.47.10:FF:000019">
    <property type="entry name" value="Polyketide synthase type I"/>
    <property type="match status" value="1"/>
</dbReference>
<dbReference type="Gene3D" id="3.40.366.10">
    <property type="entry name" value="Malonyl-Coenzyme A Acyl Carrier Protein, domain 2"/>
    <property type="match status" value="1"/>
</dbReference>
<keyword evidence="6" id="KW-0045">Antibiotic biosynthesis</keyword>
<evidence type="ECO:0000256" key="7">
    <source>
        <dbReference type="ARBA" id="ARBA00023268"/>
    </source>
</evidence>
<dbReference type="Pfam" id="PF08990">
    <property type="entry name" value="Docking"/>
    <property type="match status" value="1"/>
</dbReference>
<proteinExistence type="predicted"/>
<evidence type="ECO:0000256" key="4">
    <source>
        <dbReference type="ARBA" id="ARBA00022553"/>
    </source>
</evidence>
<keyword evidence="7" id="KW-0511">Multifunctional enzyme</keyword>
<dbReference type="GO" id="GO:0033068">
    <property type="term" value="P:macrolide biosynthetic process"/>
    <property type="evidence" value="ECO:0007669"/>
    <property type="project" value="UniProtKB-ARBA"/>
</dbReference>
<dbReference type="SUPFAM" id="SSF51735">
    <property type="entry name" value="NAD(P)-binding Rossmann-fold domains"/>
    <property type="match status" value="2"/>
</dbReference>
<keyword evidence="15" id="KW-1185">Reference proteome</keyword>
<dbReference type="InterPro" id="IPR020806">
    <property type="entry name" value="PKS_PP-bd"/>
</dbReference>
<reference evidence="14" key="1">
    <citation type="journal article" date="2014" name="Int. J. Syst. Evol. Microbiol.">
        <title>Complete genome sequence of Corynebacterium casei LMG S-19264T (=DSM 44701T), isolated from a smear-ripened cheese.</title>
        <authorList>
            <consortium name="US DOE Joint Genome Institute (JGI-PGF)"/>
            <person name="Walter F."/>
            <person name="Albersmeier A."/>
            <person name="Kalinowski J."/>
            <person name="Ruckert C."/>
        </authorList>
    </citation>
    <scope>NUCLEOTIDE SEQUENCE</scope>
    <source>
        <strain evidence="14">JCM 4790</strain>
    </source>
</reference>
<dbReference type="SUPFAM" id="SSF53901">
    <property type="entry name" value="Thiolase-like"/>
    <property type="match status" value="1"/>
</dbReference>
<dbReference type="Pfam" id="PF02801">
    <property type="entry name" value="Ketoacyl-synt_C"/>
    <property type="match status" value="1"/>
</dbReference>
<dbReference type="SMART" id="SM00829">
    <property type="entry name" value="PKS_ER"/>
    <property type="match status" value="1"/>
</dbReference>
<dbReference type="InterPro" id="IPR042104">
    <property type="entry name" value="PKS_dehydratase_sf"/>
</dbReference>
<keyword evidence="4" id="KW-0597">Phosphoprotein</keyword>
<keyword evidence="8" id="KW-0012">Acyltransferase</keyword>
<dbReference type="InterPro" id="IPR016039">
    <property type="entry name" value="Thiolase-like"/>
</dbReference>
<dbReference type="SUPFAM" id="SSF47336">
    <property type="entry name" value="ACP-like"/>
    <property type="match status" value="1"/>
</dbReference>
<dbReference type="EMBL" id="BMVU01000078">
    <property type="protein sequence ID" value="GGY11425.1"/>
    <property type="molecule type" value="Genomic_DNA"/>
</dbReference>
<dbReference type="InterPro" id="IPR036291">
    <property type="entry name" value="NAD(P)-bd_dom_sf"/>
</dbReference>
<dbReference type="SMART" id="SM00822">
    <property type="entry name" value="PKS_KR"/>
    <property type="match status" value="1"/>
</dbReference>
<dbReference type="Gene3D" id="3.30.70.3290">
    <property type="match status" value="2"/>
</dbReference>
<dbReference type="InterPro" id="IPR018201">
    <property type="entry name" value="Ketoacyl_synth_AS"/>
</dbReference>
<dbReference type="PROSITE" id="PS00606">
    <property type="entry name" value="KS3_1"/>
    <property type="match status" value="1"/>
</dbReference>
<dbReference type="InterPro" id="IPR006162">
    <property type="entry name" value="Ppantetheine_attach_site"/>
</dbReference>
<dbReference type="Pfam" id="PF08659">
    <property type="entry name" value="KR"/>
    <property type="match status" value="1"/>
</dbReference>
<gene>
    <name evidence="14" type="ORF">GCM10010358_74820</name>
</gene>
<dbReference type="PROSITE" id="PS52004">
    <property type="entry name" value="KS3_2"/>
    <property type="match status" value="1"/>
</dbReference>
<feature type="domain" description="Ketosynthase family 3 (KS3)" evidence="12">
    <location>
        <begin position="35"/>
        <end position="460"/>
    </location>
</feature>
<accession>A0A918P0I0</accession>
<comment type="caution">
    <text evidence="14">The sequence shown here is derived from an EMBL/GenBank/DDBJ whole genome shotgun (WGS) entry which is preliminary data.</text>
</comment>
<feature type="active site" description="Proton donor; for dehydratase activity" evidence="9">
    <location>
        <position position="950"/>
    </location>
</feature>
<dbReference type="InterPro" id="IPR016035">
    <property type="entry name" value="Acyl_Trfase/lysoPLipase"/>
</dbReference>
<dbReference type="PROSITE" id="PS50075">
    <property type="entry name" value="CARRIER"/>
    <property type="match status" value="1"/>
</dbReference>
<evidence type="ECO:0000256" key="1">
    <source>
        <dbReference type="ARBA" id="ARBA00001957"/>
    </source>
</evidence>
<dbReference type="GO" id="GO:0004315">
    <property type="term" value="F:3-oxoacyl-[acyl-carrier-protein] synthase activity"/>
    <property type="evidence" value="ECO:0007669"/>
    <property type="project" value="InterPro"/>
</dbReference>
<dbReference type="Gene3D" id="1.10.1200.10">
    <property type="entry name" value="ACP-like"/>
    <property type="match status" value="1"/>
</dbReference>
<feature type="active site" description="Proton acceptor; for dehydratase activity" evidence="9">
    <location>
        <position position="786"/>
    </location>
</feature>